<feature type="compositionally biased region" description="Acidic residues" evidence="2">
    <location>
        <begin position="453"/>
        <end position="463"/>
    </location>
</feature>
<dbReference type="Pfam" id="PF13961">
    <property type="entry name" value="DUF4219"/>
    <property type="match status" value="1"/>
</dbReference>
<dbReference type="InterPro" id="IPR025724">
    <property type="entry name" value="GAG-pre-integrase_dom"/>
</dbReference>
<keyword evidence="1" id="KW-0862">Zinc</keyword>
<evidence type="ECO:0000256" key="2">
    <source>
        <dbReference type="SAM" id="MobiDB-lite"/>
    </source>
</evidence>
<organism evidence="4 5">
    <name type="scientific">Sesamum alatum</name>
    <dbReference type="NCBI Taxonomy" id="300844"/>
    <lineage>
        <taxon>Eukaryota</taxon>
        <taxon>Viridiplantae</taxon>
        <taxon>Streptophyta</taxon>
        <taxon>Embryophyta</taxon>
        <taxon>Tracheophyta</taxon>
        <taxon>Spermatophyta</taxon>
        <taxon>Magnoliopsida</taxon>
        <taxon>eudicotyledons</taxon>
        <taxon>Gunneridae</taxon>
        <taxon>Pentapetalae</taxon>
        <taxon>asterids</taxon>
        <taxon>lamiids</taxon>
        <taxon>Lamiales</taxon>
        <taxon>Pedaliaceae</taxon>
        <taxon>Sesamum</taxon>
    </lineage>
</organism>
<comment type="caution">
    <text evidence="4">The sequence shown here is derived from an EMBL/GenBank/DDBJ whole genome shotgun (WGS) entry which is preliminary data.</text>
</comment>
<feature type="region of interest" description="Disordered" evidence="2">
    <location>
        <begin position="141"/>
        <end position="171"/>
    </location>
</feature>
<dbReference type="SUPFAM" id="SSF57756">
    <property type="entry name" value="Retrovirus zinc finger-like domains"/>
    <property type="match status" value="1"/>
</dbReference>
<name>A0AAE1YPV4_9LAMI</name>
<dbReference type="EMBL" id="JACGWO010000002">
    <property type="protein sequence ID" value="KAK4434384.1"/>
    <property type="molecule type" value="Genomic_DNA"/>
</dbReference>
<gene>
    <name evidence="4" type="ORF">Salat_0601200</name>
</gene>
<feature type="compositionally biased region" description="Basic and acidic residues" evidence="2">
    <location>
        <begin position="147"/>
        <end position="157"/>
    </location>
</feature>
<reference evidence="4" key="2">
    <citation type="journal article" date="2024" name="Plant">
        <title>Genomic evolution and insights into agronomic trait innovations of Sesamum species.</title>
        <authorList>
            <person name="Miao H."/>
            <person name="Wang L."/>
            <person name="Qu L."/>
            <person name="Liu H."/>
            <person name="Sun Y."/>
            <person name="Le M."/>
            <person name="Wang Q."/>
            <person name="Wei S."/>
            <person name="Zheng Y."/>
            <person name="Lin W."/>
            <person name="Duan Y."/>
            <person name="Cao H."/>
            <person name="Xiong S."/>
            <person name="Wang X."/>
            <person name="Wei L."/>
            <person name="Li C."/>
            <person name="Ma Q."/>
            <person name="Ju M."/>
            <person name="Zhao R."/>
            <person name="Li G."/>
            <person name="Mu C."/>
            <person name="Tian Q."/>
            <person name="Mei H."/>
            <person name="Zhang T."/>
            <person name="Gao T."/>
            <person name="Zhang H."/>
        </authorList>
    </citation>
    <scope>NUCLEOTIDE SEQUENCE</scope>
    <source>
        <strain evidence="4">3651</strain>
    </source>
</reference>
<feature type="region of interest" description="Disordered" evidence="2">
    <location>
        <begin position="446"/>
        <end position="483"/>
    </location>
</feature>
<dbReference type="Proteomes" id="UP001293254">
    <property type="component" value="Unassembled WGS sequence"/>
</dbReference>
<dbReference type="SMART" id="SM00343">
    <property type="entry name" value="ZnF_C2HC"/>
    <property type="match status" value="1"/>
</dbReference>
<sequence>MGDLQVICGIKKLNNNNYNSWSTCIMSYMQGQDLWEVVNGNERDLTIAQYFHKVKSLCREISELDPEAPIGETRMKRIIIHGLKPEFRSFVAAVQGWPTQPSLVELENLLAGQEALAKQMGGASLKNDEEALYASKGRRNSKVSGFKKSDDKARSHQSEGSIRTAEGSKNHGNVKKFKGKCYKCGKKGHMMKDCWLKKSVVESNAATLKIKDEWDFEASFTADEDDLALATITSNQINYENDWIVDSGCSNYMTDNSKLSTTHVGNTVVSPQYNEAEDVKIYSNVEILSEPVMMGQRMESVYLMSAETAYVDKARRNETADLWHMRLSHVSYSKLDVMMRKSMLKGLPKLEVRRDTICAGCQYGYDSQRKGWPCCDPTIGKCYISRNVVFNEASSWWSLSQEILPDSGVFKEAVEDSQIKLILENIEAENGDQDVAVVQSPWQTGVYQRQEEEREPNEAEVETPLERSLGMVNGTEADVERKY</sequence>
<keyword evidence="1" id="KW-0863">Zinc-finger</keyword>
<dbReference type="InterPro" id="IPR036875">
    <property type="entry name" value="Znf_CCHC_sf"/>
</dbReference>
<dbReference type="GO" id="GO:0008270">
    <property type="term" value="F:zinc ion binding"/>
    <property type="evidence" value="ECO:0007669"/>
    <property type="project" value="UniProtKB-KW"/>
</dbReference>
<evidence type="ECO:0000256" key="1">
    <source>
        <dbReference type="PROSITE-ProRule" id="PRU00047"/>
    </source>
</evidence>
<dbReference type="Pfam" id="PF00098">
    <property type="entry name" value="zf-CCHC"/>
    <property type="match status" value="1"/>
</dbReference>
<dbReference type="PROSITE" id="PS50158">
    <property type="entry name" value="ZF_CCHC"/>
    <property type="match status" value="1"/>
</dbReference>
<keyword evidence="5" id="KW-1185">Reference proteome</keyword>
<feature type="domain" description="CCHC-type" evidence="3">
    <location>
        <begin position="180"/>
        <end position="194"/>
    </location>
</feature>
<dbReference type="AlphaFoldDB" id="A0AAE1YPV4"/>
<dbReference type="PANTHER" id="PTHR47481">
    <property type="match status" value="1"/>
</dbReference>
<evidence type="ECO:0000313" key="4">
    <source>
        <dbReference type="EMBL" id="KAK4434384.1"/>
    </source>
</evidence>
<dbReference type="Gene3D" id="4.10.60.10">
    <property type="entry name" value="Zinc finger, CCHC-type"/>
    <property type="match status" value="1"/>
</dbReference>
<dbReference type="InterPro" id="IPR025314">
    <property type="entry name" value="DUF4219"/>
</dbReference>
<dbReference type="Pfam" id="PF13976">
    <property type="entry name" value="gag_pre-integrs"/>
    <property type="match status" value="1"/>
</dbReference>
<dbReference type="PANTHER" id="PTHR47481:SF36">
    <property type="entry name" value="CCHC-TYPE DOMAIN-CONTAINING PROTEIN"/>
    <property type="match status" value="1"/>
</dbReference>
<dbReference type="InterPro" id="IPR001878">
    <property type="entry name" value="Znf_CCHC"/>
</dbReference>
<evidence type="ECO:0000259" key="3">
    <source>
        <dbReference type="PROSITE" id="PS50158"/>
    </source>
</evidence>
<keyword evidence="1" id="KW-0479">Metal-binding</keyword>
<evidence type="ECO:0000313" key="5">
    <source>
        <dbReference type="Proteomes" id="UP001293254"/>
    </source>
</evidence>
<dbReference type="GO" id="GO:0003676">
    <property type="term" value="F:nucleic acid binding"/>
    <property type="evidence" value="ECO:0007669"/>
    <property type="project" value="InterPro"/>
</dbReference>
<proteinExistence type="predicted"/>
<protein>
    <recommendedName>
        <fullName evidence="3">CCHC-type domain-containing protein</fullName>
    </recommendedName>
</protein>
<accession>A0AAE1YPV4</accession>
<reference evidence="4" key="1">
    <citation type="submission" date="2020-06" db="EMBL/GenBank/DDBJ databases">
        <authorList>
            <person name="Li T."/>
            <person name="Hu X."/>
            <person name="Zhang T."/>
            <person name="Song X."/>
            <person name="Zhang H."/>
            <person name="Dai N."/>
            <person name="Sheng W."/>
            <person name="Hou X."/>
            <person name="Wei L."/>
        </authorList>
    </citation>
    <scope>NUCLEOTIDE SEQUENCE</scope>
    <source>
        <strain evidence="4">3651</strain>
        <tissue evidence="4">Leaf</tissue>
    </source>
</reference>